<dbReference type="PROSITE" id="PS50850">
    <property type="entry name" value="MFS"/>
    <property type="match status" value="1"/>
</dbReference>
<evidence type="ECO:0000256" key="6">
    <source>
        <dbReference type="SAM" id="Phobius"/>
    </source>
</evidence>
<feature type="transmembrane region" description="Helical" evidence="6">
    <location>
        <begin position="46"/>
        <end position="67"/>
    </location>
</feature>
<dbReference type="InterPro" id="IPR053160">
    <property type="entry name" value="MFS_DHA3_Transporter"/>
</dbReference>
<feature type="transmembrane region" description="Helical" evidence="6">
    <location>
        <begin position="370"/>
        <end position="391"/>
    </location>
</feature>
<name>A0A285D2M4_9BACI</name>
<keyword evidence="4 6" id="KW-1133">Transmembrane helix</keyword>
<organism evidence="8 9">
    <name type="scientific">Bacillus oleivorans</name>
    <dbReference type="NCBI Taxonomy" id="1448271"/>
    <lineage>
        <taxon>Bacteria</taxon>
        <taxon>Bacillati</taxon>
        <taxon>Bacillota</taxon>
        <taxon>Bacilli</taxon>
        <taxon>Bacillales</taxon>
        <taxon>Bacillaceae</taxon>
        <taxon>Bacillus</taxon>
    </lineage>
</organism>
<dbReference type="InterPro" id="IPR011701">
    <property type="entry name" value="MFS"/>
</dbReference>
<dbReference type="PANTHER" id="PTHR23530:SF1">
    <property type="entry name" value="PERMEASE, MAJOR FACILITATOR SUPERFAMILY-RELATED"/>
    <property type="match status" value="1"/>
</dbReference>
<dbReference type="GO" id="GO:0022857">
    <property type="term" value="F:transmembrane transporter activity"/>
    <property type="evidence" value="ECO:0007669"/>
    <property type="project" value="InterPro"/>
</dbReference>
<feature type="domain" description="Major facilitator superfamily (MFS) profile" evidence="7">
    <location>
        <begin position="13"/>
        <end position="395"/>
    </location>
</feature>
<proteinExistence type="predicted"/>
<dbReference type="PROSITE" id="PS00216">
    <property type="entry name" value="SUGAR_TRANSPORT_1"/>
    <property type="match status" value="1"/>
</dbReference>
<dbReference type="Pfam" id="PF07690">
    <property type="entry name" value="MFS_1"/>
    <property type="match status" value="1"/>
</dbReference>
<evidence type="ECO:0000259" key="7">
    <source>
        <dbReference type="PROSITE" id="PS50850"/>
    </source>
</evidence>
<keyword evidence="9" id="KW-1185">Reference proteome</keyword>
<evidence type="ECO:0000256" key="3">
    <source>
        <dbReference type="ARBA" id="ARBA00022692"/>
    </source>
</evidence>
<feature type="transmembrane region" description="Helical" evidence="6">
    <location>
        <begin position="343"/>
        <end position="364"/>
    </location>
</feature>
<evidence type="ECO:0000313" key="9">
    <source>
        <dbReference type="Proteomes" id="UP000219546"/>
    </source>
</evidence>
<dbReference type="AlphaFoldDB" id="A0A285D2M4"/>
<dbReference type="Proteomes" id="UP000219546">
    <property type="component" value="Unassembled WGS sequence"/>
</dbReference>
<keyword evidence="2" id="KW-0813">Transport</keyword>
<dbReference type="EMBL" id="OAOP01000008">
    <property type="protein sequence ID" value="SNX74070.1"/>
    <property type="molecule type" value="Genomic_DNA"/>
</dbReference>
<evidence type="ECO:0000256" key="2">
    <source>
        <dbReference type="ARBA" id="ARBA00022448"/>
    </source>
</evidence>
<feature type="transmembrane region" description="Helical" evidence="6">
    <location>
        <begin position="251"/>
        <end position="272"/>
    </location>
</feature>
<feature type="transmembrane region" description="Helical" evidence="6">
    <location>
        <begin position="79"/>
        <end position="102"/>
    </location>
</feature>
<evidence type="ECO:0000256" key="4">
    <source>
        <dbReference type="ARBA" id="ARBA00022989"/>
    </source>
</evidence>
<dbReference type="InterPro" id="IPR005829">
    <property type="entry name" value="Sugar_transporter_CS"/>
</dbReference>
<feature type="transmembrane region" description="Helical" evidence="6">
    <location>
        <begin position="16"/>
        <end position="40"/>
    </location>
</feature>
<feature type="transmembrane region" description="Helical" evidence="6">
    <location>
        <begin position="170"/>
        <end position="189"/>
    </location>
</feature>
<dbReference type="GO" id="GO:0005886">
    <property type="term" value="C:plasma membrane"/>
    <property type="evidence" value="ECO:0007669"/>
    <property type="project" value="UniProtKB-SubCell"/>
</dbReference>
<comment type="subcellular location">
    <subcellularLocation>
        <location evidence="1">Cell membrane</location>
        <topology evidence="1">Multi-pass membrane protein</topology>
    </subcellularLocation>
</comment>
<evidence type="ECO:0000256" key="5">
    <source>
        <dbReference type="ARBA" id="ARBA00023136"/>
    </source>
</evidence>
<dbReference type="PANTHER" id="PTHR23530">
    <property type="entry name" value="TRANSPORT PROTEIN-RELATED"/>
    <property type="match status" value="1"/>
</dbReference>
<dbReference type="SUPFAM" id="SSF103473">
    <property type="entry name" value="MFS general substrate transporter"/>
    <property type="match status" value="1"/>
</dbReference>
<dbReference type="InterPro" id="IPR036259">
    <property type="entry name" value="MFS_trans_sf"/>
</dbReference>
<dbReference type="InterPro" id="IPR020846">
    <property type="entry name" value="MFS_dom"/>
</dbReference>
<evidence type="ECO:0000256" key="1">
    <source>
        <dbReference type="ARBA" id="ARBA00004651"/>
    </source>
</evidence>
<gene>
    <name evidence="8" type="ORF">SAMN05877753_108139</name>
</gene>
<sequence>MKSIHFYLETLKVRNILILSLATFLYSLTFYTTIFTLFLVERGLNYVEIFLLESILSASIVLFEVPSGVLADRFGRKKVIIASICLFTLSTFIIAFSHSFLWFVVESVLYGIGIAAMSGADSAMIYESLQKKQKKALADYSFSSLSTAATMAMVISLPLGGWMAEYSLDLPVYITCMSLTAATAVSFFLKETYINETKKSETKRIIHSLGTIIKKSPFLFLFQAIQSMASGFVFSLVYLNQPLFLSYDIEMQAFGWIMLVIHLLSSGVVLMAPMVRRKYGLTFIFSFTFFAPGISLFLLSFQPSMIMGITLLTLAITIHGVNDPIYRTFLNELVSDQNRATSLSIINLTGSIVGMCIKPLIGFFTEIDLYPAFTLMGSIMMTLAILIPFMLKKIKSLQI</sequence>
<dbReference type="RefSeq" id="WP_179714320.1">
    <property type="nucleotide sequence ID" value="NZ_JBEPMQ010000008.1"/>
</dbReference>
<feature type="transmembrane region" description="Helical" evidence="6">
    <location>
        <begin position="141"/>
        <end position="164"/>
    </location>
</feature>
<feature type="transmembrane region" description="Helical" evidence="6">
    <location>
        <begin position="279"/>
        <end position="299"/>
    </location>
</feature>
<feature type="transmembrane region" description="Helical" evidence="6">
    <location>
        <begin position="305"/>
        <end position="322"/>
    </location>
</feature>
<protein>
    <submittedName>
        <fullName evidence="8">Predicted MFS family arabinose efflux permease</fullName>
    </submittedName>
</protein>
<dbReference type="Gene3D" id="1.20.1250.20">
    <property type="entry name" value="MFS general substrate transporter like domains"/>
    <property type="match status" value="1"/>
</dbReference>
<keyword evidence="3 6" id="KW-0812">Transmembrane</keyword>
<keyword evidence="5 6" id="KW-0472">Membrane</keyword>
<feature type="transmembrane region" description="Helical" evidence="6">
    <location>
        <begin position="108"/>
        <end position="129"/>
    </location>
</feature>
<accession>A0A285D2M4</accession>
<evidence type="ECO:0000313" key="8">
    <source>
        <dbReference type="EMBL" id="SNX74070.1"/>
    </source>
</evidence>
<reference evidence="8 9" key="1">
    <citation type="submission" date="2017-08" db="EMBL/GenBank/DDBJ databases">
        <authorList>
            <person name="de Groot N.N."/>
        </authorList>
    </citation>
    <scope>NUCLEOTIDE SEQUENCE [LARGE SCALE GENOMIC DNA]</scope>
    <source>
        <strain evidence="8 9">JC228</strain>
    </source>
</reference>
<feature type="transmembrane region" description="Helical" evidence="6">
    <location>
        <begin position="218"/>
        <end position="239"/>
    </location>
</feature>